<dbReference type="PRINTS" id="PR01217">
    <property type="entry name" value="PRICHEXTENSN"/>
</dbReference>
<organism evidence="2 3">
    <name type="scientific">Solanum pennellii</name>
    <name type="common">Tomato</name>
    <name type="synonym">Lycopersicon pennellii</name>
    <dbReference type="NCBI Taxonomy" id="28526"/>
    <lineage>
        <taxon>Eukaryota</taxon>
        <taxon>Viridiplantae</taxon>
        <taxon>Streptophyta</taxon>
        <taxon>Embryophyta</taxon>
        <taxon>Tracheophyta</taxon>
        <taxon>Spermatophyta</taxon>
        <taxon>Magnoliopsida</taxon>
        <taxon>eudicotyledons</taxon>
        <taxon>Gunneridae</taxon>
        <taxon>Pentapetalae</taxon>
        <taxon>asterids</taxon>
        <taxon>lamiids</taxon>
        <taxon>Solanales</taxon>
        <taxon>Solanaceae</taxon>
        <taxon>Solanoideae</taxon>
        <taxon>Solaneae</taxon>
        <taxon>Solanum</taxon>
        <taxon>Solanum subgen. Lycopersicon</taxon>
    </lineage>
</organism>
<feature type="region of interest" description="Disordered" evidence="1">
    <location>
        <begin position="99"/>
        <end position="178"/>
    </location>
</feature>
<protein>
    <submittedName>
        <fullName evidence="3">Protein PELPK1-like</fullName>
    </submittedName>
</protein>
<keyword evidence="2" id="KW-1185">Reference proteome</keyword>
<dbReference type="Proteomes" id="UP000694930">
    <property type="component" value="Chromosome 6"/>
</dbReference>
<accession>A0ABM1H4I8</accession>
<reference evidence="3" key="2">
    <citation type="submission" date="2025-08" db="UniProtKB">
        <authorList>
            <consortium name="RefSeq"/>
        </authorList>
    </citation>
    <scope>IDENTIFICATION</scope>
</reference>
<reference evidence="2" key="1">
    <citation type="journal article" date="2014" name="Nat. Genet.">
        <title>The genome of the stress-tolerant wild tomato species Solanum pennellii.</title>
        <authorList>
            <person name="Bolger A."/>
            <person name="Scossa F."/>
            <person name="Bolger M.E."/>
            <person name="Lanz C."/>
            <person name="Maumus F."/>
            <person name="Tohge T."/>
            <person name="Quesneville H."/>
            <person name="Alseekh S."/>
            <person name="Sorensen I."/>
            <person name="Lichtenstein G."/>
            <person name="Fich E.A."/>
            <person name="Conte M."/>
            <person name="Keller H."/>
            <person name="Schneeberger K."/>
            <person name="Schwacke R."/>
            <person name="Ofner I."/>
            <person name="Vrebalov J."/>
            <person name="Xu Y."/>
            <person name="Osorio S."/>
            <person name="Aflitos S.A."/>
            <person name="Schijlen E."/>
            <person name="Jimenez-Gomez J.M."/>
            <person name="Ryngajllo M."/>
            <person name="Kimura S."/>
            <person name="Kumar R."/>
            <person name="Koenig D."/>
            <person name="Headland L.R."/>
            <person name="Maloof J.N."/>
            <person name="Sinha N."/>
            <person name="van Ham R.C."/>
            <person name="Lankhorst R.K."/>
            <person name="Mao L."/>
            <person name="Vogel A."/>
            <person name="Arsova B."/>
            <person name="Panstruga R."/>
            <person name="Fei Z."/>
            <person name="Rose J.K."/>
            <person name="Zamir D."/>
            <person name="Carrari F."/>
            <person name="Giovannoni J.J."/>
            <person name="Weigel D."/>
            <person name="Usadel B."/>
            <person name="Fernie A.R."/>
        </authorList>
    </citation>
    <scope>NUCLEOTIDE SEQUENCE [LARGE SCALE GENOMIC DNA]</scope>
    <source>
        <strain evidence="2">cv. LA0716</strain>
    </source>
</reference>
<evidence type="ECO:0000313" key="2">
    <source>
        <dbReference type="Proteomes" id="UP000694930"/>
    </source>
</evidence>
<dbReference type="RefSeq" id="XP_015080252.1">
    <property type="nucleotide sequence ID" value="XM_015224766.2"/>
</dbReference>
<proteinExistence type="predicted"/>
<sequence>MKNIDHKNILDNITDKADQFFPHQTNSHSAFYISLTLHPPKLKKQCAITMAHQSLYLLFLVVLSSIRSHVIQVEARHLLDATLPDLPIGLPKPELPTLPMPNLPLPQPGLPTLPMPNLPLPQPGLPTLPMPNLPLPQLPNPQLPPLPKPDLPLPMPQLPKPQLPLPQLPIPLPPLPSP</sequence>
<name>A0ABM1H4I8_SOLPN</name>
<gene>
    <name evidence="3" type="primary">LOC107023921</name>
</gene>
<dbReference type="GeneID" id="107023921"/>
<evidence type="ECO:0000256" key="1">
    <source>
        <dbReference type="SAM" id="MobiDB-lite"/>
    </source>
</evidence>
<evidence type="ECO:0000313" key="3">
    <source>
        <dbReference type="RefSeq" id="XP_015080252.1"/>
    </source>
</evidence>